<dbReference type="SUPFAM" id="SSF54277">
    <property type="entry name" value="CAD &amp; PB1 domains"/>
    <property type="match status" value="1"/>
</dbReference>
<evidence type="ECO:0000256" key="1">
    <source>
        <dbReference type="SAM" id="MobiDB-lite"/>
    </source>
</evidence>
<feature type="compositionally biased region" description="Polar residues" evidence="1">
    <location>
        <begin position="234"/>
        <end position="252"/>
    </location>
</feature>
<feature type="region of interest" description="Disordered" evidence="1">
    <location>
        <begin position="219"/>
        <end position="266"/>
    </location>
</feature>
<reference evidence="3" key="2">
    <citation type="submission" date="2020-10" db="UniProtKB">
        <authorList>
            <consortium name="WormBaseParasite"/>
        </authorList>
    </citation>
    <scope>IDENTIFICATION</scope>
</reference>
<reference evidence="2" key="1">
    <citation type="journal article" date="2013" name="Genetics">
        <title>The draft genome and transcriptome of Panagrellus redivivus are shaped by the harsh demands of a free-living lifestyle.</title>
        <authorList>
            <person name="Srinivasan J."/>
            <person name="Dillman A.R."/>
            <person name="Macchietto M.G."/>
            <person name="Heikkinen L."/>
            <person name="Lakso M."/>
            <person name="Fracchia K.M."/>
            <person name="Antoshechkin I."/>
            <person name="Mortazavi A."/>
            <person name="Wong G."/>
            <person name="Sternberg P.W."/>
        </authorList>
    </citation>
    <scope>NUCLEOTIDE SEQUENCE [LARGE SCALE GENOMIC DNA]</scope>
    <source>
        <strain evidence="2">MT8872</strain>
    </source>
</reference>
<dbReference type="AlphaFoldDB" id="A0A7E4VD80"/>
<protein>
    <submittedName>
        <fullName evidence="3">PB1 domain-containing protein</fullName>
    </submittedName>
</protein>
<dbReference type="Proteomes" id="UP000492821">
    <property type="component" value="Unassembled WGS sequence"/>
</dbReference>
<proteinExistence type="predicted"/>
<organism evidence="2 3">
    <name type="scientific">Panagrellus redivivus</name>
    <name type="common">Microworm</name>
    <dbReference type="NCBI Taxonomy" id="6233"/>
    <lineage>
        <taxon>Eukaryota</taxon>
        <taxon>Metazoa</taxon>
        <taxon>Ecdysozoa</taxon>
        <taxon>Nematoda</taxon>
        <taxon>Chromadorea</taxon>
        <taxon>Rhabditida</taxon>
        <taxon>Tylenchina</taxon>
        <taxon>Panagrolaimomorpha</taxon>
        <taxon>Panagrolaimoidea</taxon>
        <taxon>Panagrolaimidae</taxon>
        <taxon>Panagrellus</taxon>
    </lineage>
</organism>
<keyword evidence="2" id="KW-1185">Reference proteome</keyword>
<sequence length="347" mass="39067">MYLEDVFNSMFSKKTSTICQFSGKPTKSRSIHQIKKMPPPPMYHAKPLREPQLHDKIFGTIARPISALSSRNEEMGLFSDNTRIQWTHFGKKYRLSFTKDELEFMDLYDVMLKKIHDLRPEFDGIIAYNDHNNRQITILNDVELRAAINLMRSKLKLYTTLPERGTLAAADMAASRAPRSHSVPPSAAARYSPVNDPRAPSSLGADYNYRTYDRHQARQHTASFDAPPQRYERSNSVNRGNSPADSNNSSRSLGGRQVQGYRGTSQYPPGYSYGYSSYSNAASATTPYTQPLLYGMPPSNMLLNHFLTGGHYPPFHHGHAYSARSGATFMGPNKILANSWGYGAPVW</sequence>
<name>A0A7E4VD80_PANRE</name>
<evidence type="ECO:0000313" key="2">
    <source>
        <dbReference type="Proteomes" id="UP000492821"/>
    </source>
</evidence>
<feature type="region of interest" description="Disordered" evidence="1">
    <location>
        <begin position="172"/>
        <end position="206"/>
    </location>
</feature>
<dbReference type="WBParaSite" id="Pan_g1905.t1">
    <property type="protein sequence ID" value="Pan_g1905.t1"/>
    <property type="gene ID" value="Pan_g1905"/>
</dbReference>
<accession>A0A7E4VD80</accession>
<evidence type="ECO:0000313" key="3">
    <source>
        <dbReference type="WBParaSite" id="Pan_g1905.t1"/>
    </source>
</evidence>